<evidence type="ECO:0000313" key="2">
    <source>
        <dbReference type="EMBL" id="ELR15386.1"/>
    </source>
</evidence>
<accession>L8GTD1</accession>
<evidence type="ECO:0000313" key="3">
    <source>
        <dbReference type="Proteomes" id="UP000011083"/>
    </source>
</evidence>
<dbReference type="GeneID" id="14916071"/>
<organism evidence="2 3">
    <name type="scientific">Acanthamoeba castellanii (strain ATCC 30010 / Neff)</name>
    <dbReference type="NCBI Taxonomy" id="1257118"/>
    <lineage>
        <taxon>Eukaryota</taxon>
        <taxon>Amoebozoa</taxon>
        <taxon>Discosea</taxon>
        <taxon>Longamoebia</taxon>
        <taxon>Centramoebida</taxon>
        <taxon>Acanthamoebidae</taxon>
        <taxon>Acanthamoeba</taxon>
    </lineage>
</organism>
<name>L8GTD1_ACACF</name>
<feature type="transmembrane region" description="Helical" evidence="1">
    <location>
        <begin position="246"/>
        <end position="268"/>
    </location>
</feature>
<evidence type="ECO:0000256" key="1">
    <source>
        <dbReference type="SAM" id="Phobius"/>
    </source>
</evidence>
<dbReference type="AlphaFoldDB" id="L8GTD1"/>
<gene>
    <name evidence="2" type="ORF">ACA1_275600</name>
</gene>
<dbReference type="VEuPathDB" id="AmoebaDB:ACA1_275600"/>
<reference evidence="2 3" key="1">
    <citation type="journal article" date="2013" name="Genome Biol.">
        <title>Genome of Acanthamoeba castellanii highlights extensive lateral gene transfer and early evolution of tyrosine kinase signaling.</title>
        <authorList>
            <person name="Clarke M."/>
            <person name="Lohan A.J."/>
            <person name="Liu B."/>
            <person name="Lagkouvardos I."/>
            <person name="Roy S."/>
            <person name="Zafar N."/>
            <person name="Bertelli C."/>
            <person name="Schilde C."/>
            <person name="Kianianmomeni A."/>
            <person name="Burglin T.R."/>
            <person name="Frech C."/>
            <person name="Turcotte B."/>
            <person name="Kopec K.O."/>
            <person name="Synnott J.M."/>
            <person name="Choo C."/>
            <person name="Paponov I."/>
            <person name="Finkler A."/>
            <person name="Soon Heng Tan C."/>
            <person name="Hutchins A.P."/>
            <person name="Weinmeier T."/>
            <person name="Rattei T."/>
            <person name="Chu J.S."/>
            <person name="Gimenez G."/>
            <person name="Irimia M."/>
            <person name="Rigden D.J."/>
            <person name="Fitzpatrick D.A."/>
            <person name="Lorenzo-Morales J."/>
            <person name="Bateman A."/>
            <person name="Chiu C.H."/>
            <person name="Tang P."/>
            <person name="Hegemann P."/>
            <person name="Fromm H."/>
            <person name="Raoult D."/>
            <person name="Greub G."/>
            <person name="Miranda-Saavedra D."/>
            <person name="Chen N."/>
            <person name="Nash P."/>
            <person name="Ginger M.L."/>
            <person name="Horn M."/>
            <person name="Schaap P."/>
            <person name="Caler L."/>
            <person name="Loftus B."/>
        </authorList>
    </citation>
    <scope>NUCLEOTIDE SEQUENCE [LARGE SCALE GENOMIC DNA]</scope>
    <source>
        <strain evidence="2 3">Neff</strain>
    </source>
</reference>
<dbReference type="EMBL" id="KB008032">
    <property type="protein sequence ID" value="ELR15386.1"/>
    <property type="molecule type" value="Genomic_DNA"/>
</dbReference>
<keyword evidence="1" id="KW-0472">Membrane</keyword>
<sequence>MRRGLRWVSQAAAVAVPVAIGIPLAVDGAMTIYTGYASAEWPAAKATVTRFLAVPVAEAETEAEADEAQQQQQQVAPRARWHDVRRRIDRLLNSQHTLDFTVEFEYTLPDGKTYVGTSKRDANFPSRLDLECPSCMMQAETIIDFFGHPGKQFLLFYHPARPTAFTKPPAAARAPPFLRSLLARREKGSDQPEGRYPLYSLDAGMIAPTAYERLAWGSALVGVGGLGLHPRYRTQSWTQRLTTQRGLFPVFCLAVASGVSAFGLSLFLESRLAASAAANNKRSGGGP</sequence>
<dbReference type="RefSeq" id="XP_004337399.1">
    <property type="nucleotide sequence ID" value="XM_004337351.1"/>
</dbReference>
<keyword evidence="1" id="KW-0812">Transmembrane</keyword>
<dbReference type="Proteomes" id="UP000011083">
    <property type="component" value="Unassembled WGS sequence"/>
</dbReference>
<proteinExistence type="predicted"/>
<dbReference type="KEGG" id="acan:ACA1_275600"/>
<protein>
    <submittedName>
        <fullName evidence="2">Uncharacterized protein</fullName>
    </submittedName>
</protein>
<keyword evidence="3" id="KW-1185">Reference proteome</keyword>
<keyword evidence="1" id="KW-1133">Transmembrane helix</keyword>